<gene>
    <name evidence="6" type="ORF">WJX73_002563</name>
</gene>
<keyword evidence="4" id="KW-0574">Periplasm</keyword>
<evidence type="ECO:0000256" key="3">
    <source>
        <dbReference type="ARBA" id="ARBA00022729"/>
    </source>
</evidence>
<sequence length="463" mass="50235">MLIRPPRTTVVSQTHQAATQLCCCSCPLSIPLKCSGQKQLLIRPLSLSITASSVNKRVAPRQSRKPNLLEALLQRPGILFATAAAGSVGLIALIAKLGGGGNSGGGKHKSGGGGGRDGQGPSDHAAGVAGRDDEDKPKLPLVSLTLVSFAVTRKAYHLITERFVKDYQAATGQQVKFRLSFGGSGTQARALVDGLPGDVVALALPLDVQKIADAGLIDGNWRERLPNGAVVAESVVALVTRKGNPKNIRGWDDLIREDVSVITANPKTAGVARWNFLALWGHRSKKGDAAALDYVTKVFENVPVQPRDAREASDVFYKQNLGDVLLNYENEVRLTNLSYKENALPYIVPDNNVCIETPVAVVDKNVKQRSSRTRDATVEAAHAFTQYLFTPACQEHFSDSGFRSIDPKLRKASKLPKVKDVWKVEDRLGSWAEVQQRFFGAGGVLDDIQRHVGEKRRREREGK</sequence>
<evidence type="ECO:0000313" key="6">
    <source>
        <dbReference type="EMBL" id="KAK9807334.1"/>
    </source>
</evidence>
<dbReference type="PANTHER" id="PTHR30368:SF2">
    <property type="entry name" value="SULFATE-BINDING PROTEIN"/>
    <property type="match status" value="1"/>
</dbReference>
<protein>
    <recommendedName>
        <fullName evidence="8">Sulfate-binding protein</fullName>
    </recommendedName>
</protein>
<reference evidence="6 7" key="1">
    <citation type="journal article" date="2024" name="Nat. Commun.">
        <title>Phylogenomics reveals the evolutionary origins of lichenization in chlorophyte algae.</title>
        <authorList>
            <person name="Puginier C."/>
            <person name="Libourel C."/>
            <person name="Otte J."/>
            <person name="Skaloud P."/>
            <person name="Haon M."/>
            <person name="Grisel S."/>
            <person name="Petersen M."/>
            <person name="Berrin J.G."/>
            <person name="Delaux P.M."/>
            <person name="Dal Grande F."/>
            <person name="Keller J."/>
        </authorList>
    </citation>
    <scope>NUCLEOTIDE SEQUENCE [LARGE SCALE GENOMIC DNA]</scope>
    <source>
        <strain evidence="6 7">SAG 2036</strain>
    </source>
</reference>
<proteinExistence type="predicted"/>
<evidence type="ECO:0000313" key="7">
    <source>
        <dbReference type="Proteomes" id="UP001465755"/>
    </source>
</evidence>
<dbReference type="AlphaFoldDB" id="A0AAW1PGD2"/>
<name>A0AAW1PGD2_9CHLO</name>
<dbReference type="Gene3D" id="3.40.190.10">
    <property type="entry name" value="Periplasmic binding protein-like II"/>
    <property type="match status" value="2"/>
</dbReference>
<feature type="region of interest" description="Disordered" evidence="5">
    <location>
        <begin position="103"/>
        <end position="134"/>
    </location>
</feature>
<dbReference type="EMBL" id="JALJOQ010000031">
    <property type="protein sequence ID" value="KAK9807334.1"/>
    <property type="molecule type" value="Genomic_DNA"/>
</dbReference>
<keyword evidence="3" id="KW-0732">Signal</keyword>
<dbReference type="GO" id="GO:1902358">
    <property type="term" value="P:sulfate transmembrane transport"/>
    <property type="evidence" value="ECO:0007669"/>
    <property type="project" value="InterPro"/>
</dbReference>
<evidence type="ECO:0000256" key="5">
    <source>
        <dbReference type="SAM" id="MobiDB-lite"/>
    </source>
</evidence>
<organism evidence="6 7">
    <name type="scientific">Symbiochloris irregularis</name>
    <dbReference type="NCBI Taxonomy" id="706552"/>
    <lineage>
        <taxon>Eukaryota</taxon>
        <taxon>Viridiplantae</taxon>
        <taxon>Chlorophyta</taxon>
        <taxon>core chlorophytes</taxon>
        <taxon>Trebouxiophyceae</taxon>
        <taxon>Trebouxiales</taxon>
        <taxon>Trebouxiaceae</taxon>
        <taxon>Symbiochloris</taxon>
    </lineage>
</organism>
<dbReference type="CDD" id="cd01005">
    <property type="entry name" value="PBP2_CysP"/>
    <property type="match status" value="1"/>
</dbReference>
<comment type="subcellular location">
    <subcellularLocation>
        <location evidence="1">Periplasm</location>
    </subcellularLocation>
</comment>
<keyword evidence="2" id="KW-0813">Transport</keyword>
<evidence type="ECO:0000256" key="4">
    <source>
        <dbReference type="ARBA" id="ARBA00022764"/>
    </source>
</evidence>
<dbReference type="InterPro" id="IPR005669">
    <property type="entry name" value="Thiosulph/SO4-bd"/>
</dbReference>
<dbReference type="PANTHER" id="PTHR30368">
    <property type="entry name" value="SULFATE-BINDING PROTEIN"/>
    <property type="match status" value="1"/>
</dbReference>
<dbReference type="SUPFAM" id="SSF53850">
    <property type="entry name" value="Periplasmic binding protein-like II"/>
    <property type="match status" value="1"/>
</dbReference>
<evidence type="ECO:0000256" key="1">
    <source>
        <dbReference type="ARBA" id="ARBA00004418"/>
    </source>
</evidence>
<keyword evidence="7" id="KW-1185">Reference proteome</keyword>
<feature type="compositionally biased region" description="Gly residues" evidence="5">
    <location>
        <begin position="103"/>
        <end position="118"/>
    </location>
</feature>
<evidence type="ECO:0008006" key="8">
    <source>
        <dbReference type="Google" id="ProtNLM"/>
    </source>
</evidence>
<evidence type="ECO:0000256" key="2">
    <source>
        <dbReference type="ARBA" id="ARBA00022448"/>
    </source>
</evidence>
<dbReference type="Proteomes" id="UP001465755">
    <property type="component" value="Unassembled WGS sequence"/>
</dbReference>
<dbReference type="GO" id="GO:0140104">
    <property type="term" value="F:molecular carrier activity"/>
    <property type="evidence" value="ECO:0007669"/>
    <property type="project" value="InterPro"/>
</dbReference>
<dbReference type="Pfam" id="PF13531">
    <property type="entry name" value="SBP_bac_11"/>
    <property type="match status" value="1"/>
</dbReference>
<accession>A0AAW1PGD2</accession>
<dbReference type="NCBIfam" id="TIGR00971">
    <property type="entry name" value="3a0106s03"/>
    <property type="match status" value="1"/>
</dbReference>
<comment type="caution">
    <text evidence="6">The sequence shown here is derived from an EMBL/GenBank/DDBJ whole genome shotgun (WGS) entry which is preliminary data.</text>
</comment>